<organism evidence="3 4">
    <name type="scientific">Paenibacillus puldeungensis</name>
    <dbReference type="NCBI Taxonomy" id="696536"/>
    <lineage>
        <taxon>Bacteria</taxon>
        <taxon>Bacillati</taxon>
        <taxon>Bacillota</taxon>
        <taxon>Bacilli</taxon>
        <taxon>Bacillales</taxon>
        <taxon>Paenibacillaceae</taxon>
        <taxon>Paenibacillus</taxon>
    </lineage>
</organism>
<evidence type="ECO:0000256" key="1">
    <source>
        <dbReference type="SAM" id="MobiDB-lite"/>
    </source>
</evidence>
<keyword evidence="4" id="KW-1185">Reference proteome</keyword>
<feature type="chain" id="PRO_5046007955" evidence="2">
    <location>
        <begin position="22"/>
        <end position="298"/>
    </location>
</feature>
<feature type="signal peptide" evidence="2">
    <location>
        <begin position="1"/>
        <end position="21"/>
    </location>
</feature>
<gene>
    <name evidence="3" type="ORF">ACFQ3W_11900</name>
</gene>
<name>A0ABW3RXQ4_9BACL</name>
<evidence type="ECO:0000313" key="4">
    <source>
        <dbReference type="Proteomes" id="UP001597262"/>
    </source>
</evidence>
<protein>
    <submittedName>
        <fullName evidence="3">Uncharacterized protein</fullName>
    </submittedName>
</protein>
<comment type="caution">
    <text evidence="3">The sequence shown here is derived from an EMBL/GenBank/DDBJ whole genome shotgun (WGS) entry which is preliminary data.</text>
</comment>
<sequence>MKKIGLLIFALLFTLMFAACSNDGSNTSANSGNEASGNGRSQHASEHSSKPQHGLGTFVGMVDNHSIEIEMNGQPTVFQIDEKLASEVKNIKQGASVTYVYYEQVTQGSDPIKQLVLNKITVSAGDSGKTVKGEGSEDGLPPAKKLAVELEGVKEERNAKLVKGHGYGLYLFDGFSFDAATNQLQMDYDPKYHVEIVKLPSDYSVEEFSKEAKSELSKTGKVEERKGDEIDKTMRDASLFLIASSDTLTQEYILKEIDGQAYAFKVNMPHGEASEGFGPLAFASLNSIVNLSNLKDHS</sequence>
<dbReference type="PROSITE" id="PS51257">
    <property type="entry name" value="PROKAR_LIPOPROTEIN"/>
    <property type="match status" value="1"/>
</dbReference>
<dbReference type="Proteomes" id="UP001597262">
    <property type="component" value="Unassembled WGS sequence"/>
</dbReference>
<evidence type="ECO:0000313" key="3">
    <source>
        <dbReference type="EMBL" id="MFD1176999.1"/>
    </source>
</evidence>
<feature type="region of interest" description="Disordered" evidence="1">
    <location>
        <begin position="26"/>
        <end position="57"/>
    </location>
</feature>
<keyword evidence="2" id="KW-0732">Signal</keyword>
<evidence type="ECO:0000256" key="2">
    <source>
        <dbReference type="SAM" id="SignalP"/>
    </source>
</evidence>
<feature type="compositionally biased region" description="Polar residues" evidence="1">
    <location>
        <begin position="26"/>
        <end position="42"/>
    </location>
</feature>
<accession>A0ABW3RXQ4</accession>
<proteinExistence type="predicted"/>
<reference evidence="4" key="1">
    <citation type="journal article" date="2019" name="Int. J. Syst. Evol. Microbiol.">
        <title>The Global Catalogue of Microorganisms (GCM) 10K type strain sequencing project: providing services to taxonomists for standard genome sequencing and annotation.</title>
        <authorList>
            <consortium name="The Broad Institute Genomics Platform"/>
            <consortium name="The Broad Institute Genome Sequencing Center for Infectious Disease"/>
            <person name="Wu L."/>
            <person name="Ma J."/>
        </authorList>
    </citation>
    <scope>NUCLEOTIDE SEQUENCE [LARGE SCALE GENOMIC DNA]</scope>
    <source>
        <strain evidence="4">CCUG 59189</strain>
    </source>
</reference>
<dbReference type="EMBL" id="JBHTLM010000007">
    <property type="protein sequence ID" value="MFD1176999.1"/>
    <property type="molecule type" value="Genomic_DNA"/>
</dbReference>